<accession>A0A7K3NMZ2</accession>
<reference evidence="1 2" key="1">
    <citation type="submission" date="2020-02" db="EMBL/GenBank/DDBJ databases">
        <title>Comparative genomics of sulfur disproportionating microorganisms.</title>
        <authorList>
            <person name="Ward L.M."/>
            <person name="Bertran E."/>
            <person name="Johnston D.T."/>
        </authorList>
    </citation>
    <scope>NUCLEOTIDE SEQUENCE [LARGE SCALE GENOMIC DNA]</scope>
    <source>
        <strain evidence="1 2">DSM 3696</strain>
    </source>
</reference>
<dbReference type="EMBL" id="JAAGRQ010000051">
    <property type="protein sequence ID" value="NDY57548.1"/>
    <property type="molecule type" value="Genomic_DNA"/>
</dbReference>
<comment type="caution">
    <text evidence="1">The sequence shown here is derived from an EMBL/GenBank/DDBJ whole genome shotgun (WGS) entry which is preliminary data.</text>
</comment>
<dbReference type="InterPro" id="IPR024524">
    <property type="entry name" value="DUF3800"/>
</dbReference>
<name>A0A7K3NMZ2_9BACT</name>
<organism evidence="1 2">
    <name type="scientific">Desulfolutivibrio sulfodismutans</name>
    <dbReference type="NCBI Taxonomy" id="63561"/>
    <lineage>
        <taxon>Bacteria</taxon>
        <taxon>Pseudomonadati</taxon>
        <taxon>Thermodesulfobacteriota</taxon>
        <taxon>Desulfovibrionia</taxon>
        <taxon>Desulfovibrionales</taxon>
        <taxon>Desulfovibrionaceae</taxon>
        <taxon>Desulfolutivibrio</taxon>
    </lineage>
</organism>
<sequence>MEKGFSSRGSECNEVTKYELTALAQAKIAYVKYVFDVCRRSNVKAIGSIVDRSSAIPQGADYLRKDYAYLFERFYYYLENVHRSEMGYIVFDELDKSQSHILLDQMEAYFIKTKKGRDRAARIIPEPFFVHSDMSSLVQVADILAYVLSWGKVLPTKESCRPELGEVAQRAVALRSDARREIAEIKKGQESIIYGFALIENLCAGGK</sequence>
<dbReference type="Pfam" id="PF12686">
    <property type="entry name" value="DUF3800"/>
    <property type="match status" value="1"/>
</dbReference>
<gene>
    <name evidence="1" type="ORF">G3N56_12470</name>
</gene>
<dbReference type="RefSeq" id="WP_163302635.1">
    <property type="nucleotide sequence ID" value="NZ_JAAGRQ010000051.1"/>
</dbReference>
<dbReference type="AlphaFoldDB" id="A0A7K3NMZ2"/>
<evidence type="ECO:0000313" key="2">
    <source>
        <dbReference type="Proteomes" id="UP000469724"/>
    </source>
</evidence>
<evidence type="ECO:0000313" key="1">
    <source>
        <dbReference type="EMBL" id="NDY57548.1"/>
    </source>
</evidence>
<keyword evidence="2" id="KW-1185">Reference proteome</keyword>
<dbReference type="Proteomes" id="UP000469724">
    <property type="component" value="Unassembled WGS sequence"/>
</dbReference>
<protein>
    <submittedName>
        <fullName evidence="1">DUF3800 domain-containing protein</fullName>
    </submittedName>
</protein>
<proteinExistence type="predicted"/>